<dbReference type="CDD" id="cd08977">
    <property type="entry name" value="SusD"/>
    <property type="match status" value="1"/>
</dbReference>
<dbReference type="InterPro" id="IPR033985">
    <property type="entry name" value="SusD-like_N"/>
</dbReference>
<protein>
    <submittedName>
        <fullName evidence="8">RagB/SusD family nutrient uptake outer membrane protein</fullName>
    </submittedName>
</protein>
<keyword evidence="5" id="KW-0998">Cell outer membrane</keyword>
<dbReference type="GO" id="GO:0009279">
    <property type="term" value="C:cell outer membrane"/>
    <property type="evidence" value="ECO:0007669"/>
    <property type="project" value="UniProtKB-SubCell"/>
</dbReference>
<evidence type="ECO:0000256" key="1">
    <source>
        <dbReference type="ARBA" id="ARBA00004442"/>
    </source>
</evidence>
<gene>
    <name evidence="8" type="ORF">ECE50_006275</name>
</gene>
<feature type="domain" description="RagB/SusD" evidence="6">
    <location>
        <begin position="352"/>
        <end position="478"/>
    </location>
</feature>
<keyword evidence="4" id="KW-0472">Membrane</keyword>
<dbReference type="PROSITE" id="PS51257">
    <property type="entry name" value="PROKAR_LIPOPROTEIN"/>
    <property type="match status" value="1"/>
</dbReference>
<evidence type="ECO:0000313" key="9">
    <source>
        <dbReference type="Proteomes" id="UP000281028"/>
    </source>
</evidence>
<dbReference type="Gene3D" id="1.25.40.390">
    <property type="match status" value="1"/>
</dbReference>
<evidence type="ECO:0000313" key="8">
    <source>
        <dbReference type="EMBL" id="NSL86426.1"/>
    </source>
</evidence>
<dbReference type="Gene3D" id="1.25.40.900">
    <property type="match status" value="1"/>
</dbReference>
<reference evidence="8" key="1">
    <citation type="submission" date="2020-05" db="EMBL/GenBank/DDBJ databases">
        <title>Chitinophaga laudate sp. nov., isolated from a tropical peat swamp.</title>
        <authorList>
            <person name="Goh C.B.S."/>
            <person name="Lee M.S."/>
            <person name="Parimannan S."/>
            <person name="Pasbakhsh P."/>
            <person name="Yule C.M."/>
            <person name="Rajandas H."/>
            <person name="Loke S."/>
            <person name="Croft L."/>
            <person name="Tan J.B.L."/>
        </authorList>
    </citation>
    <scope>NUCLEOTIDE SEQUENCE</scope>
    <source>
        <strain evidence="8">Mgbs1</strain>
    </source>
</reference>
<evidence type="ECO:0000256" key="4">
    <source>
        <dbReference type="ARBA" id="ARBA00023136"/>
    </source>
</evidence>
<dbReference type="InterPro" id="IPR012944">
    <property type="entry name" value="SusD_RagB_dom"/>
</dbReference>
<dbReference type="Proteomes" id="UP000281028">
    <property type="component" value="Unassembled WGS sequence"/>
</dbReference>
<sequence>MKKLLYIFAVTGMMITASCSKNFLQIDPQQQTDASLVIQDLPGTRAAITGIYSLMQSINGYGRTTTLLPDLMSDNVYISKKNQGRYLAYDQYNTVATDGYAASQWNQLYRVVANTNLLISKAEKVDYPVADQAEARHIMGEAYALRAMAHFDLVRFYAMPYNFTTAADHTGVPVVLKSGTNKDEIQSPSRNKVKEVYDQVIADFSKAISLLPKTPVGFKTAMRGRMSHYAAKALLARVQLYREDWVAADTLAADVITNGYYTLLSRSQYIEDGRKLNNAESIFELQYNLLDNPGSDALANFYWQSGSYGDALASENLYNAYASTDIRRGYITKGKRKDGEDPAMLVLKYINNTSFEEPVKVIRLAEMYLIRAEARQHQGLDAAAAQDLNTIATRADASWTPTAATGAALQALILDENRKEFAFEGHRLFDLTRNKLTFTKYRSGTNTIAIQPGNGKTILPIPQSEMNANKNMEQNEAYKIK</sequence>
<dbReference type="InterPro" id="IPR011990">
    <property type="entry name" value="TPR-like_helical_dom_sf"/>
</dbReference>
<keyword evidence="9" id="KW-1185">Reference proteome</keyword>
<keyword evidence="3" id="KW-0732">Signal</keyword>
<proteinExistence type="inferred from homology"/>
<name>A0A433WMM7_9BACT</name>
<evidence type="ECO:0000259" key="7">
    <source>
        <dbReference type="Pfam" id="PF14322"/>
    </source>
</evidence>
<evidence type="ECO:0000259" key="6">
    <source>
        <dbReference type="Pfam" id="PF07980"/>
    </source>
</evidence>
<evidence type="ECO:0000256" key="3">
    <source>
        <dbReference type="ARBA" id="ARBA00022729"/>
    </source>
</evidence>
<evidence type="ECO:0000256" key="2">
    <source>
        <dbReference type="ARBA" id="ARBA00006275"/>
    </source>
</evidence>
<dbReference type="Gene3D" id="2.20.20.130">
    <property type="match status" value="1"/>
</dbReference>
<comment type="caution">
    <text evidence="8">The sequence shown here is derived from an EMBL/GenBank/DDBJ whole genome shotgun (WGS) entry which is preliminary data.</text>
</comment>
<dbReference type="Pfam" id="PF07980">
    <property type="entry name" value="SusD_RagB"/>
    <property type="match status" value="1"/>
</dbReference>
<evidence type="ECO:0000256" key="5">
    <source>
        <dbReference type="ARBA" id="ARBA00023237"/>
    </source>
</evidence>
<feature type="domain" description="SusD-like N-terminal" evidence="7">
    <location>
        <begin position="50"/>
        <end position="240"/>
    </location>
</feature>
<dbReference type="Pfam" id="PF14322">
    <property type="entry name" value="SusD-like_3"/>
    <property type="match status" value="1"/>
</dbReference>
<comment type="similarity">
    <text evidence="2">Belongs to the SusD family.</text>
</comment>
<dbReference type="SUPFAM" id="SSF48452">
    <property type="entry name" value="TPR-like"/>
    <property type="match status" value="1"/>
</dbReference>
<dbReference type="AlphaFoldDB" id="A0A433WMM7"/>
<dbReference type="EMBL" id="RIAR02000001">
    <property type="protein sequence ID" value="NSL86426.1"/>
    <property type="molecule type" value="Genomic_DNA"/>
</dbReference>
<dbReference type="OrthoDB" id="1080118at2"/>
<organism evidence="8 9">
    <name type="scientific">Chitinophaga solisilvae</name>
    <dbReference type="NCBI Taxonomy" id="1233460"/>
    <lineage>
        <taxon>Bacteria</taxon>
        <taxon>Pseudomonadati</taxon>
        <taxon>Bacteroidota</taxon>
        <taxon>Chitinophagia</taxon>
        <taxon>Chitinophagales</taxon>
        <taxon>Chitinophagaceae</taxon>
        <taxon>Chitinophaga</taxon>
    </lineage>
</organism>
<accession>A0A433WMM7</accession>
<comment type="subcellular location">
    <subcellularLocation>
        <location evidence="1">Cell outer membrane</location>
    </subcellularLocation>
</comment>